<comment type="cofactor">
    <cofactor evidence="1">
        <name>Zn(2+)</name>
        <dbReference type="ChEBI" id="CHEBI:29105"/>
    </cofactor>
</comment>
<evidence type="ECO:0000256" key="1">
    <source>
        <dbReference type="ARBA" id="ARBA00001947"/>
    </source>
</evidence>
<gene>
    <name evidence="8" type="ORF">GC722_06950</name>
</gene>
<evidence type="ECO:0000313" key="9">
    <source>
        <dbReference type="Proteomes" id="UP000435304"/>
    </source>
</evidence>
<evidence type="ECO:0000256" key="5">
    <source>
        <dbReference type="ARBA" id="ARBA00023002"/>
    </source>
</evidence>
<dbReference type="Proteomes" id="UP000435304">
    <property type="component" value="Unassembled WGS sequence"/>
</dbReference>
<reference evidence="8 9" key="1">
    <citation type="submission" date="2019-12" db="EMBL/GenBank/DDBJ databases">
        <title>Auraticoccus cholistani sp. nov., an actinomycete isolated from soil of Cholistan desert.</title>
        <authorList>
            <person name="Cheema M.T."/>
        </authorList>
    </citation>
    <scope>NUCLEOTIDE SEQUENCE [LARGE SCALE GENOMIC DNA]</scope>
    <source>
        <strain evidence="8 9">F435</strain>
    </source>
</reference>
<evidence type="ECO:0000256" key="2">
    <source>
        <dbReference type="ARBA" id="ARBA00008072"/>
    </source>
</evidence>
<dbReference type="InterPro" id="IPR011032">
    <property type="entry name" value="GroES-like_sf"/>
</dbReference>
<proteinExistence type="inferred from homology"/>
<dbReference type="EMBL" id="WPCU01000005">
    <property type="protein sequence ID" value="MVA75763.1"/>
    <property type="molecule type" value="Genomic_DNA"/>
</dbReference>
<evidence type="ECO:0000256" key="4">
    <source>
        <dbReference type="ARBA" id="ARBA00022833"/>
    </source>
</evidence>
<dbReference type="InterPro" id="IPR031640">
    <property type="entry name" value="Glu_dehyd_C"/>
</dbReference>
<dbReference type="Pfam" id="PF08240">
    <property type="entry name" value="ADH_N"/>
    <property type="match status" value="1"/>
</dbReference>
<dbReference type="AlphaFoldDB" id="A0A6A9USH4"/>
<dbReference type="PANTHER" id="PTHR43350:SF19">
    <property type="entry name" value="D-GULOSIDE 3-DEHYDROGENASE"/>
    <property type="match status" value="1"/>
</dbReference>
<evidence type="ECO:0000256" key="3">
    <source>
        <dbReference type="ARBA" id="ARBA00022723"/>
    </source>
</evidence>
<evidence type="ECO:0000259" key="6">
    <source>
        <dbReference type="Pfam" id="PF08240"/>
    </source>
</evidence>
<dbReference type="Gene3D" id="3.90.180.10">
    <property type="entry name" value="Medium-chain alcohol dehydrogenases, catalytic domain"/>
    <property type="match status" value="2"/>
</dbReference>
<comment type="caution">
    <text evidence="8">The sequence shown here is derived from an EMBL/GenBank/DDBJ whole genome shotgun (WGS) entry which is preliminary data.</text>
</comment>
<dbReference type="InterPro" id="IPR013154">
    <property type="entry name" value="ADH-like_N"/>
</dbReference>
<sequence length="327" mass="34950">MPETTQSAAGTSGPTWWSWDLAAPNTMVPGRVPVVEHDAVGPEQVLLEFVVGGICGSDVPKYSGAVHVAPDHPRSGFPLHELVGVVRASGSERLPVGQRVLAMSTTHHGLREQVLLPAAHVVPLPDDLPDDVAVVSQPTGTVCSALRDVGDVTGRSALVIGLGSTGLLAAHLLASRGARVTGVDPLDRSDVAADFGVHELVTARSRHLVGTGSTFDLVVEAVGHNTETFVDACRLVGMDGQVVAFGVPDHDDYPFPMDTFFRRNAVLRTGVTQDWTRFLAMGVEHVRTHQDVMRRAITHVMGLDEVPEAYRLAAAQREDRVKVTIRA</sequence>
<dbReference type="Pfam" id="PF16912">
    <property type="entry name" value="Glu_dehyd_C"/>
    <property type="match status" value="1"/>
</dbReference>
<dbReference type="InterPro" id="IPR036291">
    <property type="entry name" value="NAD(P)-bd_dom_sf"/>
</dbReference>
<protein>
    <submittedName>
        <fullName evidence="8">Zinc-binding dehydrogenase</fullName>
    </submittedName>
</protein>
<dbReference type="RefSeq" id="WP_156609299.1">
    <property type="nucleotide sequence ID" value="NZ_WPCU01000005.1"/>
</dbReference>
<dbReference type="GO" id="GO:0016491">
    <property type="term" value="F:oxidoreductase activity"/>
    <property type="evidence" value="ECO:0007669"/>
    <property type="project" value="UniProtKB-KW"/>
</dbReference>
<keyword evidence="3" id="KW-0479">Metal-binding</keyword>
<comment type="similarity">
    <text evidence="2">Belongs to the zinc-containing alcohol dehydrogenase family.</text>
</comment>
<dbReference type="GO" id="GO:0046872">
    <property type="term" value="F:metal ion binding"/>
    <property type="evidence" value="ECO:0007669"/>
    <property type="project" value="UniProtKB-KW"/>
</dbReference>
<organism evidence="8 9">
    <name type="scientific">Auraticoccus cholistanensis</name>
    <dbReference type="NCBI Taxonomy" id="2656650"/>
    <lineage>
        <taxon>Bacteria</taxon>
        <taxon>Bacillati</taxon>
        <taxon>Actinomycetota</taxon>
        <taxon>Actinomycetes</taxon>
        <taxon>Propionibacteriales</taxon>
        <taxon>Propionibacteriaceae</taxon>
        <taxon>Auraticoccus</taxon>
    </lineage>
</organism>
<name>A0A6A9USH4_9ACTN</name>
<keyword evidence="9" id="KW-1185">Reference proteome</keyword>
<dbReference type="SUPFAM" id="SSF50129">
    <property type="entry name" value="GroES-like"/>
    <property type="match status" value="1"/>
</dbReference>
<keyword evidence="4" id="KW-0862">Zinc</keyword>
<feature type="domain" description="Alcohol dehydrogenase-like N-terminal" evidence="6">
    <location>
        <begin position="41"/>
        <end position="126"/>
    </location>
</feature>
<dbReference type="PANTHER" id="PTHR43350">
    <property type="entry name" value="NAD-DEPENDENT ALCOHOL DEHYDROGENASE"/>
    <property type="match status" value="1"/>
</dbReference>
<dbReference type="Gene3D" id="3.40.50.720">
    <property type="entry name" value="NAD(P)-binding Rossmann-like Domain"/>
    <property type="match status" value="1"/>
</dbReference>
<feature type="domain" description="Glucose dehydrogenase C-terminal" evidence="7">
    <location>
        <begin position="147"/>
        <end position="324"/>
    </location>
</feature>
<evidence type="ECO:0000313" key="8">
    <source>
        <dbReference type="EMBL" id="MVA75763.1"/>
    </source>
</evidence>
<keyword evidence="5" id="KW-0560">Oxidoreductase</keyword>
<dbReference type="SUPFAM" id="SSF51735">
    <property type="entry name" value="NAD(P)-binding Rossmann-fold domains"/>
    <property type="match status" value="1"/>
</dbReference>
<accession>A0A6A9USH4</accession>
<evidence type="ECO:0000259" key="7">
    <source>
        <dbReference type="Pfam" id="PF16912"/>
    </source>
</evidence>